<dbReference type="InterPro" id="IPR018970">
    <property type="entry name" value="Xul5P/Fru6P_PKetolase_N"/>
</dbReference>
<dbReference type="EMBL" id="PCTA01000004">
    <property type="protein sequence ID" value="PIP62069.1"/>
    <property type="molecule type" value="Genomic_DNA"/>
</dbReference>
<gene>
    <name evidence="2" type="ORF">COW99_00805</name>
</gene>
<dbReference type="PANTHER" id="PTHR31273">
    <property type="entry name" value="PHOSPHOKETOLASE-RELATED"/>
    <property type="match status" value="1"/>
</dbReference>
<accession>A0A2H0BX13</accession>
<proteinExistence type="predicted"/>
<evidence type="ECO:0000313" key="3">
    <source>
        <dbReference type="Proteomes" id="UP000231246"/>
    </source>
</evidence>
<dbReference type="Pfam" id="PF03894">
    <property type="entry name" value="XFP"/>
    <property type="match status" value="1"/>
</dbReference>
<dbReference type="InterPro" id="IPR029061">
    <property type="entry name" value="THDP-binding"/>
</dbReference>
<dbReference type="AlphaFoldDB" id="A0A2H0BX13"/>
<dbReference type="GO" id="GO:0005975">
    <property type="term" value="P:carbohydrate metabolic process"/>
    <property type="evidence" value="ECO:0007669"/>
    <property type="project" value="InterPro"/>
</dbReference>
<dbReference type="InterPro" id="IPR005593">
    <property type="entry name" value="Xul5P/Fru6P_PKetolase"/>
</dbReference>
<dbReference type="Gene3D" id="3.40.50.970">
    <property type="match status" value="2"/>
</dbReference>
<dbReference type="SUPFAM" id="SSF52518">
    <property type="entry name" value="Thiamin diphosphate-binding fold (THDP-binding)"/>
    <property type="match status" value="1"/>
</dbReference>
<reference evidence="2 3" key="1">
    <citation type="submission" date="2017-09" db="EMBL/GenBank/DDBJ databases">
        <title>Depth-based differentiation of microbial function through sediment-hosted aquifers and enrichment of novel symbionts in the deep terrestrial subsurface.</title>
        <authorList>
            <person name="Probst A.J."/>
            <person name="Ladd B."/>
            <person name="Jarett J.K."/>
            <person name="Geller-Mcgrath D.E."/>
            <person name="Sieber C.M."/>
            <person name="Emerson J.B."/>
            <person name="Anantharaman K."/>
            <person name="Thomas B.C."/>
            <person name="Malmstrom R."/>
            <person name="Stieglmeier M."/>
            <person name="Klingl A."/>
            <person name="Woyke T."/>
            <person name="Ryan C.M."/>
            <person name="Banfield J.F."/>
        </authorList>
    </citation>
    <scope>NUCLEOTIDE SEQUENCE [LARGE SCALE GENOMIC DNA]</scope>
    <source>
        <strain evidence="2">CG22_combo_CG10-13_8_21_14_all_38_20</strain>
    </source>
</reference>
<dbReference type="Pfam" id="PF09364">
    <property type="entry name" value="XFP_N"/>
    <property type="match status" value="1"/>
</dbReference>
<sequence>MSTIEEQKKFKIWKDGYGVIKHQPITVKRIAQLLRLIKKKKIHGDRIDPLDLLISADRVTSAAMWLIVHQAYANTVHFDNSPLEQKEFKRKPQGHVGGSLNMAPGYLGYMLANALTGFTRGWVMEQGHAVAAIESVNLLLDNMSDAQNKRYNLSKIGLDNFLNDFYSYKLDKNGKQQSLLGSHVNPHTGGAIMEGGYLGFAQLQYAHMPLLDERLVAFLSDGAFEEQRGGDWTPRWWRNEDCGLVSPIMIYNGRRIDQRSTMSQEGGADWLKQHLLINSYDPIIIDGRDPAAFAWFIFESERRLTLSANQMNSYNDYPLPIPYGIAVAEKGAGFYNEGTNYAHSLPLATNPYTNNSAAAHFNAHAAKLFVPINELEKCVSYFKHHSKSNRCKEKDNPLANRDIKSKPVPIAHAVPIDTNKRYKLADLSVSTPMSAVDLGFISAVFANPTLRPRVGNPDEMRSNKMEKTLEKLEFRVTDPEGSVEESVLGKVITVLNEEAIAGAAFGNKGGINIIVTYEAFGVKILGEARQEIIFAKNQKACGRPARWLSVPLVLTSHTWENGKNELSHQDPTMSEALFAETCDISRVLFPADFNTCAALIRRVYKTHGQIWTMVVAKRKTPDFFTGQEAEQLADNGGIRLTWAEHEPEKAQIGFIAIGTYQLKEILKASEKLCKYKIPHTISYIIEPGRFRIPRSTDEKKHLVSAKIIGEIIPKHVKNLLFVTHTHPEPIVGALRECNELRHIDWVGFSNVGGTLDADSMLFVNGSSWAHILQKTAHCLNIAQEKLLSKEEIDALEHRRSPEGIIVHTSHI</sequence>
<organism evidence="2 3">
    <name type="scientific">Candidatus Roizmanbacteria bacterium CG22_combo_CG10-13_8_21_14_all_38_20</name>
    <dbReference type="NCBI Taxonomy" id="1974862"/>
    <lineage>
        <taxon>Bacteria</taxon>
        <taxon>Candidatus Roizmaniibacteriota</taxon>
    </lineage>
</organism>
<dbReference type="Proteomes" id="UP000231246">
    <property type="component" value="Unassembled WGS sequence"/>
</dbReference>
<dbReference type="PANTHER" id="PTHR31273:SF0">
    <property type="entry name" value="PHOSPHOKETOLASE-RELATED"/>
    <property type="match status" value="1"/>
</dbReference>
<evidence type="ECO:0000313" key="2">
    <source>
        <dbReference type="EMBL" id="PIP62069.1"/>
    </source>
</evidence>
<protein>
    <submittedName>
        <fullName evidence="2">Xylulose 5-phosphate 3-epimerase</fullName>
    </submittedName>
</protein>
<dbReference type="Gene3D" id="3.40.50.920">
    <property type="match status" value="1"/>
</dbReference>
<feature type="domain" description="Xylulose 5-phosphate/Fructose 6-phosphate phosphoketolase N-terminal" evidence="1">
    <location>
        <begin position="57"/>
        <end position="294"/>
    </location>
</feature>
<comment type="caution">
    <text evidence="2">The sequence shown here is derived from an EMBL/GenBank/DDBJ whole genome shotgun (WGS) entry which is preliminary data.</text>
</comment>
<dbReference type="InterPro" id="IPR009014">
    <property type="entry name" value="Transketo_C/PFOR_II"/>
</dbReference>
<evidence type="ECO:0000259" key="1">
    <source>
        <dbReference type="Pfam" id="PF09364"/>
    </source>
</evidence>
<dbReference type="GO" id="GO:0016832">
    <property type="term" value="F:aldehyde-lyase activity"/>
    <property type="evidence" value="ECO:0007669"/>
    <property type="project" value="InterPro"/>
</dbReference>
<name>A0A2H0BX13_9BACT</name>